<dbReference type="PANTHER" id="PTHR48118:SF1">
    <property type="entry name" value="SPINDLE AND KINETOCHORE-ASSOCIATED PROTEIN 3"/>
    <property type="match status" value="1"/>
</dbReference>
<evidence type="ECO:0000256" key="8">
    <source>
        <dbReference type="ARBA" id="ARBA00022776"/>
    </source>
</evidence>
<dbReference type="OMA" id="VRMNHLV"/>
<keyword evidence="11" id="KW-0131">Cell cycle</keyword>
<dbReference type="Proteomes" id="UP000594263">
    <property type="component" value="Unplaced"/>
</dbReference>
<proteinExistence type="inferred from homology"/>
<evidence type="ECO:0000256" key="10">
    <source>
        <dbReference type="ARBA" id="ARBA00023212"/>
    </source>
</evidence>
<keyword evidence="14" id="KW-1185">Reference proteome</keyword>
<dbReference type="AlphaFoldDB" id="A0A7N0VIU9"/>
<keyword evidence="7" id="KW-0493">Microtubule</keyword>
<keyword evidence="4" id="KW-0158">Chromosome</keyword>
<evidence type="ECO:0000256" key="9">
    <source>
        <dbReference type="ARBA" id="ARBA00022838"/>
    </source>
</evidence>
<keyword evidence="12" id="KW-0137">Centromere</keyword>
<evidence type="ECO:0008006" key="15">
    <source>
        <dbReference type="Google" id="ProtNLM"/>
    </source>
</evidence>
<reference evidence="13" key="1">
    <citation type="submission" date="2021-01" db="UniProtKB">
        <authorList>
            <consortium name="EnsemblPlants"/>
        </authorList>
    </citation>
    <scope>IDENTIFICATION</scope>
</reference>
<evidence type="ECO:0000256" key="6">
    <source>
        <dbReference type="ARBA" id="ARBA00022618"/>
    </source>
</evidence>
<keyword evidence="10" id="KW-0206">Cytoskeleton</keyword>
<dbReference type="EnsemblPlants" id="Kaladp0911s0008.1.v1.1">
    <property type="protein sequence ID" value="Kaladp0911s0008.1.v1.1"/>
    <property type="gene ID" value="Kaladp0911s0008.v1.1"/>
</dbReference>
<evidence type="ECO:0000256" key="11">
    <source>
        <dbReference type="ARBA" id="ARBA00023306"/>
    </source>
</evidence>
<evidence type="ECO:0000256" key="1">
    <source>
        <dbReference type="ARBA" id="ARBA00004186"/>
    </source>
</evidence>
<keyword evidence="5" id="KW-0963">Cytoplasm</keyword>
<dbReference type="PANTHER" id="PTHR48118">
    <property type="entry name" value="SPINDLE AND KINETOCHORE-ASSOCIATED PROTEIN 3"/>
    <property type="match status" value="1"/>
</dbReference>
<name>A0A7N0VIU9_KALFE</name>
<comment type="similarity">
    <text evidence="3">Belongs to the SKA3 family.</text>
</comment>
<evidence type="ECO:0000313" key="14">
    <source>
        <dbReference type="Proteomes" id="UP000594263"/>
    </source>
</evidence>
<dbReference type="GO" id="GO:0000278">
    <property type="term" value="P:mitotic cell cycle"/>
    <property type="evidence" value="ECO:0007669"/>
    <property type="project" value="TreeGrafter"/>
</dbReference>
<accession>A0A7N0VIU9</accession>
<sequence>MDDSISTFCNTLASFCTHLQTNCDALTESVQRRPIPLSSATSTFIRALDRRVAAANDDLNLLESMSFATVSFEELLGHCHEVFKSNQAEIDEIEDRLKDFGYFPDTDYEYAELISLSTPIGTNSKHLGPDDRLDSISSICEPVFAIGSTMKAAVKDDPIESFSLKNLGISDISLANLASEGCVGGAACLEPDPAAPSIPKAMINVSKDDYENLPSHIRCLATWEDLLIAVEKLNRSTDAKKKTGGSSFFRLDELEALELGPKGRSYLLLLVRMNRLVVETIDGLISYRVV</sequence>
<keyword evidence="6" id="KW-0132">Cell division</keyword>
<evidence type="ECO:0000256" key="3">
    <source>
        <dbReference type="ARBA" id="ARBA00007716"/>
    </source>
</evidence>
<dbReference type="GO" id="GO:0000940">
    <property type="term" value="C:outer kinetochore"/>
    <property type="evidence" value="ECO:0007669"/>
    <property type="project" value="InterPro"/>
</dbReference>
<keyword evidence="9" id="KW-0995">Kinetochore</keyword>
<keyword evidence="8" id="KW-0498">Mitosis</keyword>
<organism evidence="13 14">
    <name type="scientific">Kalanchoe fedtschenkoi</name>
    <name type="common">Lavender scallops</name>
    <name type="synonym">South American air plant</name>
    <dbReference type="NCBI Taxonomy" id="63787"/>
    <lineage>
        <taxon>Eukaryota</taxon>
        <taxon>Viridiplantae</taxon>
        <taxon>Streptophyta</taxon>
        <taxon>Embryophyta</taxon>
        <taxon>Tracheophyta</taxon>
        <taxon>Spermatophyta</taxon>
        <taxon>Magnoliopsida</taxon>
        <taxon>eudicotyledons</taxon>
        <taxon>Gunneridae</taxon>
        <taxon>Pentapetalae</taxon>
        <taxon>Saxifragales</taxon>
        <taxon>Crassulaceae</taxon>
        <taxon>Kalanchoe</taxon>
    </lineage>
</organism>
<dbReference type="GO" id="GO:0005876">
    <property type="term" value="C:spindle microtubule"/>
    <property type="evidence" value="ECO:0007669"/>
    <property type="project" value="TreeGrafter"/>
</dbReference>
<evidence type="ECO:0000256" key="5">
    <source>
        <dbReference type="ARBA" id="ARBA00022490"/>
    </source>
</evidence>
<comment type="subcellular location">
    <subcellularLocation>
        <location evidence="2">Chromosome</location>
        <location evidence="2">Centromere</location>
        <location evidence="2">Kinetochore</location>
    </subcellularLocation>
    <subcellularLocation>
        <location evidence="1">Cytoplasm</location>
        <location evidence="1">Cytoskeleton</location>
        <location evidence="1">Spindle</location>
    </subcellularLocation>
</comment>
<evidence type="ECO:0000256" key="7">
    <source>
        <dbReference type="ARBA" id="ARBA00022701"/>
    </source>
</evidence>
<dbReference type="Gene3D" id="6.10.250.1400">
    <property type="match status" value="1"/>
</dbReference>
<evidence type="ECO:0000256" key="2">
    <source>
        <dbReference type="ARBA" id="ARBA00004629"/>
    </source>
</evidence>
<dbReference type="GO" id="GO:0051301">
    <property type="term" value="P:cell division"/>
    <property type="evidence" value="ECO:0007669"/>
    <property type="project" value="UniProtKB-KW"/>
</dbReference>
<evidence type="ECO:0000313" key="13">
    <source>
        <dbReference type="EnsemblPlants" id="Kaladp0911s0008.1.v1.1"/>
    </source>
</evidence>
<protein>
    <recommendedName>
        <fullName evidence="15">Spindle and kinetochore-associated protein 3</fullName>
    </recommendedName>
</protein>
<evidence type="ECO:0000256" key="12">
    <source>
        <dbReference type="ARBA" id="ARBA00023328"/>
    </source>
</evidence>
<evidence type="ECO:0000256" key="4">
    <source>
        <dbReference type="ARBA" id="ARBA00022454"/>
    </source>
</evidence>
<dbReference type="GO" id="GO:0007059">
    <property type="term" value="P:chromosome segregation"/>
    <property type="evidence" value="ECO:0007669"/>
    <property type="project" value="InterPro"/>
</dbReference>
<dbReference type="InterPro" id="IPR033341">
    <property type="entry name" value="SKA3"/>
</dbReference>
<dbReference type="Gramene" id="Kaladp0911s0008.1.v1.1">
    <property type="protein sequence ID" value="Kaladp0911s0008.1.v1.1"/>
    <property type="gene ID" value="Kaladp0911s0008.v1.1"/>
</dbReference>